<sequence>MGVLSRIFFGGRDPLVEAAASQRVSGPRFSTVIDSGVLYGTLTAPDPWGVPGQRVTRTEAVAVPAVKRARDLICGAIGQMPLQLVGPDGGATEWSLFDQPESGTPRSVTLTRLAEDLLFESRCWWRVTHTGWHGKPAEVIRLEPTSVTVQPDSRVYYSRTGNGMALQFLPDDQLIRFDSPNDALLVAGARAIRAMTRLEQAALNQAEGVPPMDYFTPAEGADPAEDEDITDLLEAWATARKTRSTAYVPAALAYHSNAFNPEQLQMAQAREFAITEIARLTSIDAEELSVSTTSRTYANIQDRRRQFLDFTLGPLMTAIEDRLSMNDVSPRGYRARFDTATFLRADDQTRAETDKTLIDAGVLRPEEARDQRGLTGAAPERPTLPARTQEAADA</sequence>
<dbReference type="Gene3D" id="3.30.1120.70">
    <property type="match status" value="1"/>
</dbReference>
<accession>A0A2M9ARH2</accession>
<organism evidence="2 3">
    <name type="scientific">Mumia flava</name>
    <dbReference type="NCBI Taxonomy" id="1348852"/>
    <lineage>
        <taxon>Bacteria</taxon>
        <taxon>Bacillati</taxon>
        <taxon>Actinomycetota</taxon>
        <taxon>Actinomycetes</taxon>
        <taxon>Propionibacteriales</taxon>
        <taxon>Nocardioidaceae</taxon>
        <taxon>Mumia</taxon>
    </lineage>
</organism>
<proteinExistence type="predicted"/>
<dbReference type="Proteomes" id="UP000230842">
    <property type="component" value="Unassembled WGS sequence"/>
</dbReference>
<dbReference type="InterPro" id="IPR006944">
    <property type="entry name" value="Phage/GTA_portal"/>
</dbReference>
<evidence type="ECO:0000256" key="1">
    <source>
        <dbReference type="SAM" id="MobiDB-lite"/>
    </source>
</evidence>
<dbReference type="Pfam" id="PF04860">
    <property type="entry name" value="Phage_portal"/>
    <property type="match status" value="1"/>
</dbReference>
<reference evidence="2 3" key="1">
    <citation type="submission" date="2017-11" db="EMBL/GenBank/DDBJ databases">
        <title>Genomic Encyclopedia of Archaeal and Bacterial Type Strains, Phase II (KMG-II): From Individual Species to Whole Genera.</title>
        <authorList>
            <person name="Goeker M."/>
        </authorList>
    </citation>
    <scope>NUCLEOTIDE SEQUENCE [LARGE SCALE GENOMIC DNA]</scope>
    <source>
        <strain evidence="2 3">DSM 27763</strain>
    </source>
</reference>
<dbReference type="Gene3D" id="3.40.140.120">
    <property type="match status" value="1"/>
</dbReference>
<dbReference type="Gene3D" id="1.20.1270.210">
    <property type="match status" value="1"/>
</dbReference>
<dbReference type="AlphaFoldDB" id="A0A2M9ARH2"/>
<dbReference type="EMBL" id="PGEZ01000003">
    <property type="protein sequence ID" value="PJJ48304.1"/>
    <property type="molecule type" value="Genomic_DNA"/>
</dbReference>
<protein>
    <submittedName>
        <fullName evidence="2">HK97 family phage portal protein</fullName>
    </submittedName>
</protein>
<comment type="caution">
    <text evidence="2">The sequence shown here is derived from an EMBL/GenBank/DDBJ whole genome shotgun (WGS) entry which is preliminary data.</text>
</comment>
<evidence type="ECO:0000313" key="3">
    <source>
        <dbReference type="Proteomes" id="UP000230842"/>
    </source>
</evidence>
<gene>
    <name evidence="2" type="ORF">CLV56_4009</name>
</gene>
<name>A0A2M9ARH2_9ACTN</name>
<dbReference type="RefSeq" id="WP_157805236.1">
    <property type="nucleotide sequence ID" value="NZ_PGEZ01000003.1"/>
</dbReference>
<feature type="region of interest" description="Disordered" evidence="1">
    <location>
        <begin position="360"/>
        <end position="394"/>
    </location>
</feature>
<keyword evidence="3" id="KW-1185">Reference proteome</keyword>
<evidence type="ECO:0000313" key="2">
    <source>
        <dbReference type="EMBL" id="PJJ48304.1"/>
    </source>
</evidence>
<dbReference type="OrthoDB" id="3268650at2"/>